<keyword evidence="6" id="KW-1185">Reference proteome</keyword>
<name>A0A8J8TNT4_9EURY</name>
<evidence type="ECO:0000256" key="2">
    <source>
        <dbReference type="ARBA" id="ARBA00022771"/>
    </source>
</evidence>
<evidence type="ECO:0000259" key="4">
    <source>
        <dbReference type="Pfam" id="PF01096"/>
    </source>
</evidence>
<evidence type="ECO:0000256" key="3">
    <source>
        <dbReference type="ARBA" id="ARBA00022833"/>
    </source>
</evidence>
<sequence length="58" mass="6707">MNDECPEQGMEEEIKTQCPNCETGTAGQMEKQRRNDEVTVALTCDECGHEWTRVLRFE</sequence>
<organism evidence="5 6">
    <name type="scientific">Natronococcus pandeyae</name>
    <dbReference type="NCBI Taxonomy" id="2055836"/>
    <lineage>
        <taxon>Archaea</taxon>
        <taxon>Methanobacteriati</taxon>
        <taxon>Methanobacteriota</taxon>
        <taxon>Stenosarchaea group</taxon>
        <taxon>Halobacteria</taxon>
        <taxon>Halobacteriales</taxon>
        <taxon>Natrialbaceae</taxon>
        <taxon>Natronococcus</taxon>
    </lineage>
</organism>
<dbReference type="SUPFAM" id="SSF57783">
    <property type="entry name" value="Zinc beta-ribbon"/>
    <property type="match status" value="1"/>
</dbReference>
<dbReference type="InterPro" id="IPR001222">
    <property type="entry name" value="Znf_TFIIS"/>
</dbReference>
<keyword evidence="2" id="KW-0863">Zinc-finger</keyword>
<gene>
    <name evidence="5" type="ORF">CV102_18565</name>
</gene>
<dbReference type="Pfam" id="PF01096">
    <property type="entry name" value="Zn_ribbon_TFIIS"/>
    <property type="match status" value="1"/>
</dbReference>
<dbReference type="Proteomes" id="UP000766904">
    <property type="component" value="Unassembled WGS sequence"/>
</dbReference>
<evidence type="ECO:0000256" key="1">
    <source>
        <dbReference type="ARBA" id="ARBA00022723"/>
    </source>
</evidence>
<dbReference type="GO" id="GO:0008270">
    <property type="term" value="F:zinc ion binding"/>
    <property type="evidence" value="ECO:0007669"/>
    <property type="project" value="UniProtKB-KW"/>
</dbReference>
<dbReference type="AlphaFoldDB" id="A0A8J8TNT4"/>
<keyword evidence="1" id="KW-0479">Metal-binding</keyword>
<comment type="caution">
    <text evidence="5">The sequence shown here is derived from an EMBL/GenBank/DDBJ whole genome shotgun (WGS) entry which is preliminary data.</text>
</comment>
<evidence type="ECO:0000313" key="6">
    <source>
        <dbReference type="Proteomes" id="UP000766904"/>
    </source>
</evidence>
<proteinExistence type="predicted"/>
<evidence type="ECO:0000313" key="5">
    <source>
        <dbReference type="EMBL" id="TYL37026.1"/>
    </source>
</evidence>
<dbReference type="GO" id="GO:0006351">
    <property type="term" value="P:DNA-templated transcription"/>
    <property type="evidence" value="ECO:0007669"/>
    <property type="project" value="InterPro"/>
</dbReference>
<reference evidence="5" key="1">
    <citation type="submission" date="2017-11" db="EMBL/GenBank/DDBJ databases">
        <authorList>
            <person name="Kajale S.C."/>
            <person name="Sharma A."/>
        </authorList>
    </citation>
    <scope>NUCLEOTIDE SEQUENCE</scope>
    <source>
        <strain evidence="5">LS1_42</strain>
    </source>
</reference>
<dbReference type="GO" id="GO:0003676">
    <property type="term" value="F:nucleic acid binding"/>
    <property type="evidence" value="ECO:0007669"/>
    <property type="project" value="InterPro"/>
</dbReference>
<keyword evidence="3" id="KW-0862">Zinc</keyword>
<dbReference type="EMBL" id="PHNJ01000012">
    <property type="protein sequence ID" value="TYL37026.1"/>
    <property type="molecule type" value="Genomic_DNA"/>
</dbReference>
<dbReference type="Gene3D" id="2.20.25.10">
    <property type="match status" value="1"/>
</dbReference>
<feature type="domain" description="TFIIS-type" evidence="4">
    <location>
        <begin position="17"/>
        <end position="52"/>
    </location>
</feature>
<protein>
    <recommendedName>
        <fullName evidence="4">TFIIS-type domain-containing protein</fullName>
    </recommendedName>
</protein>
<accession>A0A8J8TNT4</accession>